<dbReference type="Pfam" id="PF06429">
    <property type="entry name" value="Flg_bbr_C"/>
    <property type="match status" value="1"/>
</dbReference>
<dbReference type="RefSeq" id="WP_204607962.1">
    <property type="nucleotide sequence ID" value="NZ_BAAAJX010000014.1"/>
</dbReference>
<feature type="domain" description="Flagellar basal body rod protein N-terminal" evidence="8">
    <location>
        <begin position="8"/>
        <end position="38"/>
    </location>
</feature>
<sequence>MVSTFGSLQTAYSGLAAARAGLDVTGQNMANVGTTGYTRQRIVQTEVGAPAQTGFVRGTAALAGQGVSVDAIARLASSTLDTRVRFSAGAAAYADTRAAALDQLETGLHEPGADGLSAKLDGLWSAWSDLATHIDDPGSASALIGAATTVATALAAGSSAVDAQWSATRSALATQVGQLNDAAQQVADLNGAIRTAVASGGTANELLDQRDQLTERIATLTGAAVRDNGDGTVDVVIGGNPLVQGTTARGVTLDGPPTLGAMNTAAGTGKPTAPSLSWVGGSVGPVALDGGSIAGGLSLLAPANDTHTGGALAEASAAHDRVATELATRVNALHATGTTPSGTTGAAFFALAPGVPAARGLSVVPTDGSGLATRSATGQFDASVLTAIAGIGSGAGGPDATWATFVTGVGSASRTASSESTLTGLALTNARTQQQSSAGVDMDEENVSLLAYQHAYQGAARVLTAVDEMLDTIINRLGLVGRS</sequence>
<evidence type="ECO:0000256" key="3">
    <source>
        <dbReference type="ARBA" id="ARBA00009677"/>
    </source>
</evidence>
<dbReference type="PANTHER" id="PTHR30033">
    <property type="entry name" value="FLAGELLAR HOOK-ASSOCIATED PROTEIN 1"/>
    <property type="match status" value="1"/>
</dbReference>
<reference evidence="12" key="1">
    <citation type="journal article" date="2019" name="Int. J. Syst. Evol. Microbiol.">
        <title>The Global Catalogue of Microorganisms (GCM) 10K type strain sequencing project: providing services to taxonomists for standard genome sequencing and annotation.</title>
        <authorList>
            <consortium name="The Broad Institute Genomics Platform"/>
            <consortium name="The Broad Institute Genome Sequencing Center for Infectious Disease"/>
            <person name="Wu L."/>
            <person name="Ma J."/>
        </authorList>
    </citation>
    <scope>NUCLEOTIDE SEQUENCE [LARGE SCALE GENOMIC DNA]</scope>
    <source>
        <strain evidence="12">JCM 12140</strain>
    </source>
</reference>
<dbReference type="PANTHER" id="PTHR30033:SF1">
    <property type="entry name" value="FLAGELLAR HOOK-ASSOCIATED PROTEIN 1"/>
    <property type="match status" value="1"/>
</dbReference>
<evidence type="ECO:0000259" key="10">
    <source>
        <dbReference type="Pfam" id="PF22638"/>
    </source>
</evidence>
<evidence type="ECO:0000313" key="12">
    <source>
        <dbReference type="Proteomes" id="UP001501742"/>
    </source>
</evidence>
<keyword evidence="11" id="KW-0969">Cilium</keyword>
<dbReference type="EMBL" id="BAAAJX010000014">
    <property type="protein sequence ID" value="GAA1494160.1"/>
    <property type="molecule type" value="Genomic_DNA"/>
</dbReference>
<feature type="domain" description="Flagellar hook-associated protein FlgK helical" evidence="10">
    <location>
        <begin position="101"/>
        <end position="349"/>
    </location>
</feature>
<evidence type="ECO:0000256" key="6">
    <source>
        <dbReference type="ARBA" id="ARBA00023143"/>
    </source>
</evidence>
<dbReference type="PRINTS" id="PR01005">
    <property type="entry name" value="FLGHOOKAP1"/>
</dbReference>
<comment type="caution">
    <text evidence="11">The sequence shown here is derived from an EMBL/GenBank/DDBJ whole genome shotgun (WGS) entry which is preliminary data.</text>
</comment>
<evidence type="ECO:0000256" key="1">
    <source>
        <dbReference type="ARBA" id="ARBA00004365"/>
    </source>
</evidence>
<keyword evidence="12" id="KW-1185">Reference proteome</keyword>
<dbReference type="NCBIfam" id="TIGR02492">
    <property type="entry name" value="flgK_ends"/>
    <property type="match status" value="1"/>
</dbReference>
<keyword evidence="6 7" id="KW-0975">Bacterial flagellum</keyword>
<evidence type="ECO:0000259" key="8">
    <source>
        <dbReference type="Pfam" id="PF00460"/>
    </source>
</evidence>
<evidence type="ECO:0000313" key="11">
    <source>
        <dbReference type="EMBL" id="GAA1494160.1"/>
    </source>
</evidence>
<comment type="similarity">
    <text evidence="3 7">Belongs to the flagella basal body rod proteins family.</text>
</comment>
<dbReference type="InterPro" id="IPR002371">
    <property type="entry name" value="FlgK"/>
</dbReference>
<evidence type="ECO:0000256" key="4">
    <source>
        <dbReference type="ARBA" id="ARBA00016244"/>
    </source>
</evidence>
<organism evidence="11 12">
    <name type="scientific">Curtobacterium herbarum</name>
    <dbReference type="NCBI Taxonomy" id="150122"/>
    <lineage>
        <taxon>Bacteria</taxon>
        <taxon>Bacillati</taxon>
        <taxon>Actinomycetota</taxon>
        <taxon>Actinomycetes</taxon>
        <taxon>Micrococcales</taxon>
        <taxon>Microbacteriaceae</taxon>
        <taxon>Curtobacterium</taxon>
    </lineage>
</organism>
<feature type="domain" description="Flagellar basal-body/hook protein C-terminal" evidence="9">
    <location>
        <begin position="437"/>
        <end position="475"/>
    </location>
</feature>
<dbReference type="Pfam" id="PF00460">
    <property type="entry name" value="Flg_bb_rod"/>
    <property type="match status" value="1"/>
</dbReference>
<evidence type="ECO:0000256" key="7">
    <source>
        <dbReference type="RuleBase" id="RU362065"/>
    </source>
</evidence>
<comment type="subcellular location">
    <subcellularLocation>
        <location evidence="1 7">Bacterial flagellum</location>
    </subcellularLocation>
    <subcellularLocation>
        <location evidence="2 7">Secreted</location>
    </subcellularLocation>
</comment>
<dbReference type="InterPro" id="IPR053927">
    <property type="entry name" value="FlgK_helical"/>
</dbReference>
<dbReference type="InterPro" id="IPR010930">
    <property type="entry name" value="Flg_bb/hook_C_dom"/>
</dbReference>
<keyword evidence="11" id="KW-0282">Flagellum</keyword>
<evidence type="ECO:0000256" key="2">
    <source>
        <dbReference type="ARBA" id="ARBA00004613"/>
    </source>
</evidence>
<dbReference type="SUPFAM" id="SSF64518">
    <property type="entry name" value="Phase 1 flagellin"/>
    <property type="match status" value="1"/>
</dbReference>
<gene>
    <name evidence="7 11" type="primary">flgK</name>
    <name evidence="11" type="ORF">GCM10009627_25060</name>
</gene>
<keyword evidence="5 7" id="KW-0964">Secreted</keyword>
<evidence type="ECO:0000256" key="5">
    <source>
        <dbReference type="ARBA" id="ARBA00022525"/>
    </source>
</evidence>
<protein>
    <recommendedName>
        <fullName evidence="4 7">Flagellar hook-associated protein 1</fullName>
        <shortName evidence="7">HAP1</shortName>
    </recommendedName>
</protein>
<keyword evidence="11" id="KW-0966">Cell projection</keyword>
<proteinExistence type="inferred from homology"/>
<accession>A0ABN1ZG09</accession>
<dbReference type="Proteomes" id="UP001501742">
    <property type="component" value="Unassembled WGS sequence"/>
</dbReference>
<dbReference type="InterPro" id="IPR001444">
    <property type="entry name" value="Flag_bb_rod_N"/>
</dbReference>
<name>A0ABN1ZG09_9MICO</name>
<dbReference type="Pfam" id="PF22638">
    <property type="entry name" value="FlgK_D1"/>
    <property type="match status" value="1"/>
</dbReference>
<evidence type="ECO:0000259" key="9">
    <source>
        <dbReference type="Pfam" id="PF06429"/>
    </source>
</evidence>